<dbReference type="GO" id="GO:0006614">
    <property type="term" value="P:SRP-dependent cotranslational protein targeting to membrane"/>
    <property type="evidence" value="ECO:0007669"/>
    <property type="project" value="InterPro"/>
</dbReference>
<dbReference type="CDD" id="cd14826">
    <property type="entry name" value="SR_alpha_SRX"/>
    <property type="match status" value="1"/>
</dbReference>
<evidence type="ECO:0000259" key="9">
    <source>
        <dbReference type="PROSITE" id="PS00300"/>
    </source>
</evidence>
<evidence type="ECO:0000256" key="4">
    <source>
        <dbReference type="ARBA" id="ARBA00022824"/>
    </source>
</evidence>
<evidence type="ECO:0000256" key="5">
    <source>
        <dbReference type="ARBA" id="ARBA00023134"/>
    </source>
</evidence>
<dbReference type="GO" id="GO:0005785">
    <property type="term" value="C:signal recognition particle receptor complex"/>
    <property type="evidence" value="ECO:0007669"/>
    <property type="project" value="InterPro"/>
</dbReference>
<feature type="region of interest" description="Disordered" evidence="8">
    <location>
        <begin position="170"/>
        <end position="224"/>
    </location>
</feature>
<keyword evidence="3" id="KW-0547">Nucleotide-binding</keyword>
<dbReference type="FunFam" id="3.30.450.60:FF:000015">
    <property type="entry name" value="Signal recognition particle receptor subunit alpha"/>
    <property type="match status" value="1"/>
</dbReference>
<dbReference type="GO" id="GO:0005525">
    <property type="term" value="F:GTP binding"/>
    <property type="evidence" value="ECO:0007669"/>
    <property type="project" value="UniProtKB-KW"/>
</dbReference>
<evidence type="ECO:0000256" key="2">
    <source>
        <dbReference type="ARBA" id="ARBA00008531"/>
    </source>
</evidence>
<dbReference type="SMART" id="SM00382">
    <property type="entry name" value="AAA"/>
    <property type="match status" value="1"/>
</dbReference>
<dbReference type="AlphaFoldDB" id="A0A0R3RXX1"/>
<protein>
    <submittedName>
        <fullName evidence="11">SRP54 domain-containing protein</fullName>
    </submittedName>
</protein>
<feature type="domain" description="SRP54-type proteins GTP-binding" evidence="9">
    <location>
        <begin position="625"/>
        <end position="638"/>
    </location>
</feature>
<evidence type="ECO:0000256" key="6">
    <source>
        <dbReference type="ARBA" id="ARBA00023136"/>
    </source>
</evidence>
<dbReference type="InterPro" id="IPR036225">
    <property type="entry name" value="SRP/SRP_N"/>
</dbReference>
<proteinExistence type="inferred from homology"/>
<keyword evidence="10" id="KW-1185">Reference proteome</keyword>
<feature type="compositionally biased region" description="Basic and acidic residues" evidence="8">
    <location>
        <begin position="170"/>
        <end position="185"/>
    </location>
</feature>
<dbReference type="Gene3D" id="3.40.50.300">
    <property type="entry name" value="P-loop containing nucleotide triphosphate hydrolases"/>
    <property type="match status" value="1"/>
</dbReference>
<dbReference type="InterPro" id="IPR007222">
    <property type="entry name" value="Sig_recog_particle_rcpt_asu_N"/>
</dbReference>
<name>A0A0R3RXX1_9BILA</name>
<accession>A0A0R3RXX1</accession>
<dbReference type="SUPFAM" id="SSF64356">
    <property type="entry name" value="SNARE-like"/>
    <property type="match status" value="1"/>
</dbReference>
<dbReference type="SUPFAM" id="SSF47364">
    <property type="entry name" value="Domain of the SRP/SRP receptor G-proteins"/>
    <property type="match status" value="1"/>
</dbReference>
<sequence length="652" mass="73052">MIELFTIFGKGGIVLWCFQEGGQLFTDSINQLIREVLMQERGNTTVFKHNDVTIKYKLDNEFELVFTVVYQSAIQLAYTDQLLSDVHKKFRDMYKNVLSDNKSLFSSTTHTYRQFTDVFQRLYREAQILSTKQSDKVMRKFEESEKSKKTIASIIERPNDKSAKLLKEKEEQQKRLKQKNHEKVISAKTNGSKLTNGYDVSEKQESPQSDIMSDSPKSDTEKDEIQRRRAEFFKKKGTKKVEPEKQSVVLLESKKGKQARVWELSGNAKADIDSLDYSKGGSGGAVDITEQEDRKFVEEQMQFVGRFKGELPGLIEEQSEGLDAIEDQDDEVNEQKSRDSWFSAFRSLVGNKKLTAEDIKPVLDKMRETLIAKNVAAEPAEKLCQSVEVKLEGKVVGTFSRVASIVKESVREALVQLLTPKRRVDILRDILEAKREKRPYIIVFCGVNGVGKSTNLAKITFWLNENGHKVLIAAADTFRAGAVEQLRTHTKHLNALHANSVQLYEQGYGKDPAGLAAAAISIAMERGTDVVLVDTAGRMQDNEPLMRSLAKLIQVNKPDLVLFVGEALVGNEAVDQLVKFNQALADHAALGAEGRLIDGIVLTKFDTIDDKVGAAISMTYITGQPIVFVGTGQTYKDLKSLNANAVVHSLLK</sequence>
<dbReference type="PANTHER" id="PTHR43134:SF1">
    <property type="entry name" value="SIGNAL RECOGNITION PARTICLE RECEPTOR SUBUNIT ALPHA"/>
    <property type="match status" value="1"/>
</dbReference>
<dbReference type="InterPro" id="IPR000897">
    <property type="entry name" value="SRP54_GTPase_dom"/>
</dbReference>
<dbReference type="WBParaSite" id="EEL_0000709501-mRNA-1">
    <property type="protein sequence ID" value="EEL_0000709501-mRNA-1"/>
    <property type="gene ID" value="EEL_0000709501"/>
</dbReference>
<comment type="subcellular location">
    <subcellularLocation>
        <location evidence="1">Endoplasmic reticulum membrane</location>
        <topology evidence="1">Peripheral membrane protein</topology>
        <orientation evidence="1">Cytoplasmic side</orientation>
    </subcellularLocation>
</comment>
<dbReference type="Gene3D" id="3.30.450.60">
    <property type="match status" value="1"/>
</dbReference>
<dbReference type="PROSITE" id="PS00300">
    <property type="entry name" value="SRP54"/>
    <property type="match status" value="1"/>
</dbReference>
<dbReference type="SMART" id="SM00962">
    <property type="entry name" value="SRP54"/>
    <property type="match status" value="1"/>
</dbReference>
<dbReference type="InterPro" id="IPR011012">
    <property type="entry name" value="Longin-like_dom_sf"/>
</dbReference>
<dbReference type="GO" id="GO:0003924">
    <property type="term" value="F:GTPase activity"/>
    <property type="evidence" value="ECO:0007669"/>
    <property type="project" value="InterPro"/>
</dbReference>
<evidence type="ECO:0000313" key="10">
    <source>
        <dbReference type="Proteomes" id="UP000050640"/>
    </source>
</evidence>
<dbReference type="PANTHER" id="PTHR43134">
    <property type="entry name" value="SIGNAL RECOGNITION PARTICLE RECEPTOR SUBUNIT ALPHA"/>
    <property type="match status" value="1"/>
</dbReference>
<dbReference type="FunFam" id="3.40.50.300:FF:000188">
    <property type="entry name" value="signal recognition particle receptor subunit alpha"/>
    <property type="match status" value="1"/>
</dbReference>
<organism evidence="10 11">
    <name type="scientific">Elaeophora elaphi</name>
    <dbReference type="NCBI Taxonomy" id="1147741"/>
    <lineage>
        <taxon>Eukaryota</taxon>
        <taxon>Metazoa</taxon>
        <taxon>Ecdysozoa</taxon>
        <taxon>Nematoda</taxon>
        <taxon>Chromadorea</taxon>
        <taxon>Rhabditida</taxon>
        <taxon>Spirurina</taxon>
        <taxon>Spiruromorpha</taxon>
        <taxon>Filarioidea</taxon>
        <taxon>Onchocercidae</taxon>
        <taxon>Elaeophora</taxon>
    </lineage>
</organism>
<dbReference type="Pfam" id="PF04086">
    <property type="entry name" value="SRP-alpha_N"/>
    <property type="match status" value="1"/>
</dbReference>
<dbReference type="Gene3D" id="1.20.120.140">
    <property type="entry name" value="Signal recognition particle SRP54, nucleotide-binding domain"/>
    <property type="match status" value="1"/>
</dbReference>
<dbReference type="STRING" id="1147741.A0A0R3RXX1"/>
<comment type="similarity">
    <text evidence="2">Belongs to the GTP-binding SRP family.</text>
</comment>
<keyword evidence="5" id="KW-0342">GTP-binding</keyword>
<dbReference type="Pfam" id="PF02881">
    <property type="entry name" value="SRP54_N"/>
    <property type="match status" value="1"/>
</dbReference>
<evidence type="ECO:0000256" key="3">
    <source>
        <dbReference type="ARBA" id="ARBA00022741"/>
    </source>
</evidence>
<evidence type="ECO:0000313" key="11">
    <source>
        <dbReference type="WBParaSite" id="EEL_0000709501-mRNA-1"/>
    </source>
</evidence>
<evidence type="ECO:0000256" key="1">
    <source>
        <dbReference type="ARBA" id="ARBA00004397"/>
    </source>
</evidence>
<evidence type="ECO:0000256" key="7">
    <source>
        <dbReference type="ARBA" id="ARBA00023170"/>
    </source>
</evidence>
<dbReference type="InterPro" id="IPR027417">
    <property type="entry name" value="P-loop_NTPase"/>
</dbReference>
<dbReference type="SMART" id="SM00963">
    <property type="entry name" value="SRP54_N"/>
    <property type="match status" value="1"/>
</dbReference>
<dbReference type="GO" id="GO:0006886">
    <property type="term" value="P:intracellular protein transport"/>
    <property type="evidence" value="ECO:0007669"/>
    <property type="project" value="InterPro"/>
</dbReference>
<dbReference type="Pfam" id="PF00448">
    <property type="entry name" value="SRP54"/>
    <property type="match status" value="1"/>
</dbReference>
<evidence type="ECO:0000256" key="8">
    <source>
        <dbReference type="SAM" id="MobiDB-lite"/>
    </source>
</evidence>
<dbReference type="InterPro" id="IPR003593">
    <property type="entry name" value="AAA+_ATPase"/>
</dbReference>
<keyword evidence="4" id="KW-0256">Endoplasmic reticulum</keyword>
<dbReference type="InterPro" id="IPR042101">
    <property type="entry name" value="SRP54_N_sf"/>
</dbReference>
<dbReference type="GO" id="GO:0005047">
    <property type="term" value="F:signal recognition particle binding"/>
    <property type="evidence" value="ECO:0007669"/>
    <property type="project" value="InterPro"/>
</dbReference>
<dbReference type="Proteomes" id="UP000050640">
    <property type="component" value="Unplaced"/>
</dbReference>
<dbReference type="SUPFAM" id="SSF52540">
    <property type="entry name" value="P-loop containing nucleoside triphosphate hydrolases"/>
    <property type="match status" value="1"/>
</dbReference>
<reference evidence="11" key="1">
    <citation type="submission" date="2016-04" db="UniProtKB">
        <authorList>
            <consortium name="WormBaseParasite"/>
        </authorList>
    </citation>
    <scope>IDENTIFICATION</scope>
</reference>
<dbReference type="InterPro" id="IPR013822">
    <property type="entry name" value="Signal_recog_particl_SRP54_hlx"/>
</dbReference>
<keyword evidence="7" id="KW-0675">Receptor</keyword>
<keyword evidence="6" id="KW-0472">Membrane</keyword>
<dbReference type="CDD" id="cd17876">
    <property type="entry name" value="SRalpha_C"/>
    <property type="match status" value="1"/>
</dbReference>